<comment type="caution">
    <text evidence="8">The sequence shown here is derived from an EMBL/GenBank/DDBJ whole genome shotgun (WGS) entry which is preliminary data.</text>
</comment>
<evidence type="ECO:0000256" key="6">
    <source>
        <dbReference type="PROSITE-ProRule" id="PRU10141"/>
    </source>
</evidence>
<dbReference type="InterPro" id="IPR011009">
    <property type="entry name" value="Kinase-like_dom_sf"/>
</dbReference>
<evidence type="ECO:0000313" key="9">
    <source>
        <dbReference type="Proteomes" id="UP001626550"/>
    </source>
</evidence>
<organism evidence="8 9">
    <name type="scientific">Cichlidogyrus casuarinus</name>
    <dbReference type="NCBI Taxonomy" id="1844966"/>
    <lineage>
        <taxon>Eukaryota</taxon>
        <taxon>Metazoa</taxon>
        <taxon>Spiralia</taxon>
        <taxon>Lophotrochozoa</taxon>
        <taxon>Platyhelminthes</taxon>
        <taxon>Monogenea</taxon>
        <taxon>Monopisthocotylea</taxon>
        <taxon>Dactylogyridea</taxon>
        <taxon>Ancyrocephalidae</taxon>
        <taxon>Cichlidogyrus</taxon>
    </lineage>
</organism>
<name>A0ABD2PS03_9PLAT</name>
<feature type="binding site" evidence="6">
    <location>
        <position position="96"/>
    </location>
    <ligand>
        <name>ATP</name>
        <dbReference type="ChEBI" id="CHEBI:30616"/>
    </ligand>
</feature>
<evidence type="ECO:0000256" key="2">
    <source>
        <dbReference type="ARBA" id="ARBA00022679"/>
    </source>
</evidence>
<dbReference type="InterPro" id="IPR017441">
    <property type="entry name" value="Protein_kinase_ATP_BS"/>
</dbReference>
<protein>
    <submittedName>
        <fullName evidence="8">cAMP-dependent protein kinase catalytic subunit 1</fullName>
    </submittedName>
</protein>
<reference evidence="8 9" key="1">
    <citation type="submission" date="2024-11" db="EMBL/GenBank/DDBJ databases">
        <title>Adaptive evolution of stress response genes in parasites aligns with host niche diversity.</title>
        <authorList>
            <person name="Hahn C."/>
            <person name="Resl P."/>
        </authorList>
    </citation>
    <scope>NUCLEOTIDE SEQUENCE [LARGE SCALE GENOMIC DNA]</scope>
    <source>
        <strain evidence="8">EGGRZ-B1_66</strain>
        <tissue evidence="8">Body</tissue>
    </source>
</reference>
<evidence type="ECO:0000256" key="3">
    <source>
        <dbReference type="ARBA" id="ARBA00022741"/>
    </source>
</evidence>
<evidence type="ECO:0000256" key="1">
    <source>
        <dbReference type="ARBA" id="ARBA00022527"/>
    </source>
</evidence>
<dbReference type="Pfam" id="PF00069">
    <property type="entry name" value="Pkinase"/>
    <property type="match status" value="1"/>
</dbReference>
<evidence type="ECO:0000256" key="5">
    <source>
        <dbReference type="ARBA" id="ARBA00022840"/>
    </source>
</evidence>
<feature type="domain" description="Protein kinase" evidence="7">
    <location>
        <begin position="57"/>
        <end position="163"/>
    </location>
</feature>
<sequence>KLIRWLMGNDASKQPAMQEWKEYLENSKKKFTSTAGCSKADYRIQPMNGVDFTLDEFDAYCELGSGAFADVFLTSHKEAKIFIALKILDKRKVIRKCQEEHVQSEKELLSLMDMPFIIKLHLSFQLNASLCLGLEYVPRGELFDLLRSKGSFTEKQTIFYASQ</sequence>
<dbReference type="SUPFAM" id="SSF56112">
    <property type="entry name" value="Protein kinase-like (PK-like)"/>
    <property type="match status" value="1"/>
</dbReference>
<evidence type="ECO:0000256" key="4">
    <source>
        <dbReference type="ARBA" id="ARBA00022777"/>
    </source>
</evidence>
<dbReference type="PANTHER" id="PTHR24353">
    <property type="entry name" value="CYCLIC NUCLEOTIDE-DEPENDENT PROTEIN KINASE"/>
    <property type="match status" value="1"/>
</dbReference>
<keyword evidence="1" id="KW-0723">Serine/threonine-protein kinase</keyword>
<dbReference type="PROSITE" id="PS00107">
    <property type="entry name" value="PROTEIN_KINASE_ATP"/>
    <property type="match status" value="1"/>
</dbReference>
<evidence type="ECO:0000259" key="7">
    <source>
        <dbReference type="PROSITE" id="PS50011"/>
    </source>
</evidence>
<dbReference type="PROSITE" id="PS50011">
    <property type="entry name" value="PROTEIN_KINASE_DOM"/>
    <property type="match status" value="1"/>
</dbReference>
<keyword evidence="9" id="KW-1185">Reference proteome</keyword>
<dbReference type="InterPro" id="IPR000719">
    <property type="entry name" value="Prot_kinase_dom"/>
</dbReference>
<accession>A0ABD2PS03</accession>
<dbReference type="Proteomes" id="UP001626550">
    <property type="component" value="Unassembled WGS sequence"/>
</dbReference>
<dbReference type="AlphaFoldDB" id="A0ABD2PS03"/>
<proteinExistence type="predicted"/>
<evidence type="ECO:0000313" key="8">
    <source>
        <dbReference type="EMBL" id="KAL3310268.1"/>
    </source>
</evidence>
<keyword evidence="5 6" id="KW-0067">ATP-binding</keyword>
<dbReference type="GO" id="GO:0005524">
    <property type="term" value="F:ATP binding"/>
    <property type="evidence" value="ECO:0007669"/>
    <property type="project" value="UniProtKB-UniRule"/>
</dbReference>
<keyword evidence="2" id="KW-0808">Transferase</keyword>
<gene>
    <name evidence="8" type="primary">PKA-C1_2</name>
    <name evidence="8" type="ORF">Ciccas_011169</name>
</gene>
<dbReference type="EMBL" id="JBJKFK010003099">
    <property type="protein sequence ID" value="KAL3310268.1"/>
    <property type="molecule type" value="Genomic_DNA"/>
</dbReference>
<dbReference type="Gene3D" id="3.30.200.20">
    <property type="entry name" value="Phosphorylase Kinase, domain 1"/>
    <property type="match status" value="1"/>
</dbReference>
<keyword evidence="4 8" id="KW-0418">Kinase</keyword>
<dbReference type="PANTHER" id="PTHR24353:SF37">
    <property type="entry name" value="CAMP-DEPENDENT PROTEIN KINASE CATALYTIC SUBUNIT PRKX"/>
    <property type="match status" value="1"/>
</dbReference>
<keyword evidence="3 6" id="KW-0547">Nucleotide-binding</keyword>
<dbReference type="GO" id="GO:0004674">
    <property type="term" value="F:protein serine/threonine kinase activity"/>
    <property type="evidence" value="ECO:0007669"/>
    <property type="project" value="UniProtKB-KW"/>
</dbReference>
<feature type="non-terminal residue" evidence="8">
    <location>
        <position position="163"/>
    </location>
</feature>
<feature type="non-terminal residue" evidence="8">
    <location>
        <position position="1"/>
    </location>
</feature>